<dbReference type="Proteomes" id="UP001596044">
    <property type="component" value="Unassembled WGS sequence"/>
</dbReference>
<evidence type="ECO:0000313" key="6">
    <source>
        <dbReference type="EMBL" id="MFC5447154.1"/>
    </source>
</evidence>
<organism evidence="6 7">
    <name type="scientific">Paenibacillus aestuarii</name>
    <dbReference type="NCBI Taxonomy" id="516965"/>
    <lineage>
        <taxon>Bacteria</taxon>
        <taxon>Bacillati</taxon>
        <taxon>Bacillota</taxon>
        <taxon>Bacilli</taxon>
        <taxon>Bacillales</taxon>
        <taxon>Paenibacillaceae</taxon>
        <taxon>Paenibacillus</taxon>
    </lineage>
</organism>
<feature type="transmembrane region" description="Helical" evidence="5">
    <location>
        <begin position="6"/>
        <end position="26"/>
    </location>
</feature>
<sequence>MHWLSIIGIGLAANLDNLGIGVSFGARKMKIPFVSNLIIAILSMIASYLSITVGHVVTYYMPSHLANWFGGLMIIFIGLWGIRTDVMKRRSPVPKPKEGANELTAMLHDPVQADKDHNNILSWKESLTLGLALAINCLAGGFGAGITGLAPLPTTLAVGLFSLLTVDLGIRAGQQLAKTWLGQWSNLAGGILLIAIGLYEIFI</sequence>
<evidence type="ECO:0000256" key="2">
    <source>
        <dbReference type="ARBA" id="ARBA00022692"/>
    </source>
</evidence>
<evidence type="ECO:0000256" key="5">
    <source>
        <dbReference type="SAM" id="Phobius"/>
    </source>
</evidence>
<evidence type="ECO:0000256" key="4">
    <source>
        <dbReference type="ARBA" id="ARBA00023136"/>
    </source>
</evidence>
<gene>
    <name evidence="6" type="primary">ytaF</name>
    <name evidence="6" type="ORF">ACFPOG_02715</name>
</gene>
<keyword evidence="1" id="KW-1003">Cell membrane</keyword>
<proteinExistence type="predicted"/>
<feature type="transmembrane region" description="Helical" evidence="5">
    <location>
        <begin position="33"/>
        <end position="53"/>
    </location>
</feature>
<evidence type="ECO:0000256" key="3">
    <source>
        <dbReference type="ARBA" id="ARBA00022989"/>
    </source>
</evidence>
<evidence type="ECO:0000313" key="7">
    <source>
        <dbReference type="Proteomes" id="UP001596044"/>
    </source>
</evidence>
<dbReference type="EMBL" id="JBHSMJ010000006">
    <property type="protein sequence ID" value="MFC5447154.1"/>
    <property type="molecule type" value="Genomic_DNA"/>
</dbReference>
<dbReference type="InterPro" id="IPR003810">
    <property type="entry name" value="Mntp/YtaF"/>
</dbReference>
<dbReference type="NCBIfam" id="TIGR02840">
    <property type="entry name" value="spore_YtaF"/>
    <property type="match status" value="1"/>
</dbReference>
<keyword evidence="4 5" id="KW-0472">Membrane</keyword>
<dbReference type="PANTHER" id="PTHR35529">
    <property type="entry name" value="MANGANESE EFFLUX PUMP MNTP-RELATED"/>
    <property type="match status" value="1"/>
</dbReference>
<dbReference type="PANTHER" id="PTHR35529:SF2">
    <property type="entry name" value="SPORULATION PROTEIN YTAF-RELATED"/>
    <property type="match status" value="1"/>
</dbReference>
<evidence type="ECO:0000256" key="1">
    <source>
        <dbReference type="ARBA" id="ARBA00022475"/>
    </source>
</evidence>
<feature type="transmembrane region" description="Helical" evidence="5">
    <location>
        <begin position="65"/>
        <end position="82"/>
    </location>
</feature>
<protein>
    <submittedName>
        <fullName evidence="6">Sporulation membrane protein YtaF</fullName>
    </submittedName>
</protein>
<accession>A0ABW0K185</accession>
<keyword evidence="3 5" id="KW-1133">Transmembrane helix</keyword>
<feature type="transmembrane region" description="Helical" evidence="5">
    <location>
        <begin position="184"/>
        <end position="202"/>
    </location>
</feature>
<reference evidence="7" key="1">
    <citation type="journal article" date="2019" name="Int. J. Syst. Evol. Microbiol.">
        <title>The Global Catalogue of Microorganisms (GCM) 10K type strain sequencing project: providing services to taxonomists for standard genome sequencing and annotation.</title>
        <authorList>
            <consortium name="The Broad Institute Genomics Platform"/>
            <consortium name="The Broad Institute Genome Sequencing Center for Infectious Disease"/>
            <person name="Wu L."/>
            <person name="Ma J."/>
        </authorList>
    </citation>
    <scope>NUCLEOTIDE SEQUENCE [LARGE SCALE GENOMIC DNA]</scope>
    <source>
        <strain evidence="7">KACC 11904</strain>
    </source>
</reference>
<dbReference type="RefSeq" id="WP_270878362.1">
    <property type="nucleotide sequence ID" value="NZ_JAQFVF010000019.1"/>
</dbReference>
<dbReference type="InterPro" id="IPR014205">
    <property type="entry name" value="Spore_YtaF"/>
</dbReference>
<comment type="caution">
    <text evidence="6">The sequence shown here is derived from an EMBL/GenBank/DDBJ whole genome shotgun (WGS) entry which is preliminary data.</text>
</comment>
<keyword evidence="7" id="KW-1185">Reference proteome</keyword>
<keyword evidence="2 5" id="KW-0812">Transmembrane</keyword>
<dbReference type="Pfam" id="PF02659">
    <property type="entry name" value="Mntp"/>
    <property type="match status" value="2"/>
</dbReference>
<name>A0ABW0K185_9BACL</name>